<dbReference type="EMBL" id="CP030050">
    <property type="protein sequence ID" value="QOZ66390.1"/>
    <property type="molecule type" value="Genomic_DNA"/>
</dbReference>
<name>A0AAE7NMZ6_9BRAD</name>
<proteinExistence type="predicted"/>
<organism evidence="1 2">
    <name type="scientific">Bradyrhizobium arachidis</name>
    <dbReference type="NCBI Taxonomy" id="858423"/>
    <lineage>
        <taxon>Bacteria</taxon>
        <taxon>Pseudomonadati</taxon>
        <taxon>Pseudomonadota</taxon>
        <taxon>Alphaproteobacteria</taxon>
        <taxon>Hyphomicrobiales</taxon>
        <taxon>Nitrobacteraceae</taxon>
        <taxon>Bradyrhizobium</taxon>
    </lineage>
</organism>
<dbReference type="RefSeq" id="WP_092218734.1">
    <property type="nucleotide sequence ID" value="NZ_CP030050.1"/>
</dbReference>
<accession>A0AAE7NMZ6</accession>
<dbReference type="Proteomes" id="UP000594015">
    <property type="component" value="Chromosome"/>
</dbReference>
<protein>
    <submittedName>
        <fullName evidence="1">Uncharacterized protein</fullName>
    </submittedName>
</protein>
<reference evidence="1 2" key="1">
    <citation type="submission" date="2018-06" db="EMBL/GenBank/DDBJ databases">
        <title>Comparative genomics of Bradyrhizobium nodulating Arachidis hypogaea.</title>
        <authorList>
            <person name="Li Y."/>
        </authorList>
    </citation>
    <scope>NUCLEOTIDE SEQUENCE [LARGE SCALE GENOMIC DNA]</scope>
    <source>
        <strain evidence="1 2">CCBAU 051107</strain>
    </source>
</reference>
<dbReference type="KEGG" id="barh:WN72_08215"/>
<gene>
    <name evidence="1" type="ORF">WN72_08215</name>
</gene>
<evidence type="ECO:0000313" key="1">
    <source>
        <dbReference type="EMBL" id="QOZ66390.1"/>
    </source>
</evidence>
<sequence length="99" mass="10631">MLPETIAAFGTAWSDAEFDRLTRLYAETGGDIRVIAAAMGRSISSISTKSSIMGLAVEGNDLAMRKCLGGCGRTFMSPDKGVRICPRCKGDPRLPWGVY</sequence>
<evidence type="ECO:0000313" key="2">
    <source>
        <dbReference type="Proteomes" id="UP000594015"/>
    </source>
</evidence>
<dbReference type="AlphaFoldDB" id="A0AAE7NMZ6"/>